<dbReference type="InterPro" id="IPR036641">
    <property type="entry name" value="HPT_dom_sf"/>
</dbReference>
<dbReference type="Proteomes" id="UP000179270">
    <property type="component" value="Unassembled WGS sequence"/>
</dbReference>
<dbReference type="SUPFAM" id="SSF47226">
    <property type="entry name" value="Histidine-containing phosphotransfer domain, HPT domain"/>
    <property type="match status" value="1"/>
</dbReference>
<protein>
    <recommendedName>
        <fullName evidence="2">HPt domain-containing protein</fullName>
    </recommendedName>
</protein>
<dbReference type="InterPro" id="IPR008207">
    <property type="entry name" value="Sig_transdc_His_kin_Hpt_dom"/>
</dbReference>
<feature type="domain" description="HPt" evidence="2">
    <location>
        <begin position="2"/>
        <end position="109"/>
    </location>
</feature>
<evidence type="ECO:0000256" key="1">
    <source>
        <dbReference type="PROSITE-ProRule" id="PRU00110"/>
    </source>
</evidence>
<gene>
    <name evidence="3" type="ORF">A3A74_03655</name>
</gene>
<dbReference type="CDD" id="cd00088">
    <property type="entry name" value="HPT"/>
    <property type="match status" value="1"/>
</dbReference>
<name>A0A1F7I722_9BACT</name>
<evidence type="ECO:0000313" key="3">
    <source>
        <dbReference type="EMBL" id="OGK39164.1"/>
    </source>
</evidence>
<organism evidence="3 4">
    <name type="scientific">Candidatus Roizmanbacteria bacterium RIFCSPLOWO2_01_FULL_35_13</name>
    <dbReference type="NCBI Taxonomy" id="1802055"/>
    <lineage>
        <taxon>Bacteria</taxon>
        <taxon>Candidatus Roizmaniibacteriota</taxon>
    </lineage>
</organism>
<dbReference type="PROSITE" id="PS50894">
    <property type="entry name" value="HPT"/>
    <property type="match status" value="1"/>
</dbReference>
<dbReference type="Gene3D" id="1.20.120.160">
    <property type="entry name" value="HPT domain"/>
    <property type="match status" value="1"/>
</dbReference>
<dbReference type="GO" id="GO:0000160">
    <property type="term" value="P:phosphorelay signal transduction system"/>
    <property type="evidence" value="ECO:0007669"/>
    <property type="project" value="InterPro"/>
</dbReference>
<dbReference type="STRING" id="1802055.A3A74_03655"/>
<dbReference type="SMART" id="SM00073">
    <property type="entry name" value="HPT"/>
    <property type="match status" value="1"/>
</dbReference>
<reference evidence="3 4" key="1">
    <citation type="journal article" date="2016" name="Nat. Commun.">
        <title>Thousands of microbial genomes shed light on interconnected biogeochemical processes in an aquifer system.</title>
        <authorList>
            <person name="Anantharaman K."/>
            <person name="Brown C.T."/>
            <person name="Hug L.A."/>
            <person name="Sharon I."/>
            <person name="Castelle C.J."/>
            <person name="Probst A.J."/>
            <person name="Thomas B.C."/>
            <person name="Singh A."/>
            <person name="Wilkins M.J."/>
            <person name="Karaoz U."/>
            <person name="Brodie E.L."/>
            <person name="Williams K.H."/>
            <person name="Hubbard S.S."/>
            <person name="Banfield J.F."/>
        </authorList>
    </citation>
    <scope>NUCLEOTIDE SEQUENCE [LARGE SCALE GENOMIC DNA]</scope>
</reference>
<evidence type="ECO:0000259" key="2">
    <source>
        <dbReference type="PROSITE" id="PS50894"/>
    </source>
</evidence>
<comment type="caution">
    <text evidence="3">The sequence shown here is derived from an EMBL/GenBank/DDBJ whole genome shotgun (WGS) entry which is preliminary data.</text>
</comment>
<dbReference type="Pfam" id="PF01627">
    <property type="entry name" value="Hpt"/>
    <property type="match status" value="1"/>
</dbReference>
<proteinExistence type="predicted"/>
<evidence type="ECO:0000313" key="4">
    <source>
        <dbReference type="Proteomes" id="UP000179270"/>
    </source>
</evidence>
<dbReference type="AlphaFoldDB" id="A0A1F7I722"/>
<keyword evidence="1" id="KW-0597">Phosphoprotein</keyword>
<dbReference type="EMBL" id="MGAF01000056">
    <property type="protein sequence ID" value="OGK39164.1"/>
    <property type="molecule type" value="Genomic_DNA"/>
</dbReference>
<feature type="modified residue" description="Phosphohistidine" evidence="1">
    <location>
        <position position="49"/>
    </location>
</feature>
<sequence length="127" mass="14800">MVHIDLATYKSLYLKTAREHVDNLKKNLELLNTDQSDKKAIFELFRLFHSLKSQNFFMGFEKTAHLCKIFEEFFRQINEGKKMYKTEVSNVVSTGIEKLENSLNLIDKNNSEPDLSPDIINLATKIE</sequence>
<accession>A0A1F7I722</accession>